<protein>
    <recommendedName>
        <fullName evidence="3">Tranposon-transfer assisting protein</fullName>
    </recommendedName>
</protein>
<keyword evidence="2" id="KW-1185">Reference proteome</keyword>
<dbReference type="Proteomes" id="UP000886818">
    <property type="component" value="Chromosome"/>
</dbReference>
<evidence type="ECO:0000313" key="2">
    <source>
        <dbReference type="Proteomes" id="UP000886818"/>
    </source>
</evidence>
<evidence type="ECO:0000313" key="1">
    <source>
        <dbReference type="EMBL" id="QXM06331.1"/>
    </source>
</evidence>
<organism evidence="1 2">
    <name type="scientific">Crassaminicella indica</name>
    <dbReference type="NCBI Taxonomy" id="2855394"/>
    <lineage>
        <taxon>Bacteria</taxon>
        <taxon>Bacillati</taxon>
        <taxon>Bacillota</taxon>
        <taxon>Clostridia</taxon>
        <taxon>Eubacteriales</taxon>
        <taxon>Clostridiaceae</taxon>
        <taxon>Crassaminicella</taxon>
    </lineage>
</organism>
<gene>
    <name evidence="1" type="ORF">KVH43_00660</name>
</gene>
<proteinExistence type="predicted"/>
<accession>A0ABX8RBZ6</accession>
<reference evidence="1" key="1">
    <citation type="submission" date="2021-07" db="EMBL/GenBank/DDBJ databases">
        <title>Complete genome sequence of Crassaminicella sp. 143-21, isolated from a deep-sea hydrothermal vent.</title>
        <authorList>
            <person name="Li X."/>
        </authorList>
    </citation>
    <scope>NUCLEOTIDE SEQUENCE</scope>
    <source>
        <strain evidence="1">143-21</strain>
    </source>
</reference>
<dbReference type="EMBL" id="CP078093">
    <property type="protein sequence ID" value="QXM06331.1"/>
    <property type="molecule type" value="Genomic_DNA"/>
</dbReference>
<dbReference type="RefSeq" id="WP_218283027.1">
    <property type="nucleotide sequence ID" value="NZ_CP078093.1"/>
</dbReference>
<sequence>MEDFDKISIQEISKRDMLMILQALEYTGENTKIDAFISLKEHILQQLCMLAETSEEEFLCYLEK</sequence>
<evidence type="ECO:0008006" key="3">
    <source>
        <dbReference type="Google" id="ProtNLM"/>
    </source>
</evidence>
<name>A0ABX8RBZ6_9CLOT</name>